<name>A0A1Y2G170_9BASI</name>
<keyword evidence="5" id="KW-1185">Reference proteome</keyword>
<dbReference type="PANTHER" id="PTHR10264:SF19">
    <property type="entry name" value="AT06885P-RELATED"/>
    <property type="match status" value="1"/>
</dbReference>
<reference evidence="4 5" key="1">
    <citation type="submission" date="2016-07" db="EMBL/GenBank/DDBJ databases">
        <title>Pervasive Adenine N6-methylation of Active Genes in Fungi.</title>
        <authorList>
            <consortium name="DOE Joint Genome Institute"/>
            <person name="Mondo S.J."/>
            <person name="Dannebaum R.O."/>
            <person name="Kuo R.C."/>
            <person name="Labutti K."/>
            <person name="Haridas S."/>
            <person name="Kuo A."/>
            <person name="Salamov A."/>
            <person name="Ahrendt S.R."/>
            <person name="Lipzen A."/>
            <person name="Sullivan W."/>
            <person name="Andreopoulos W.B."/>
            <person name="Clum A."/>
            <person name="Lindquist E."/>
            <person name="Daum C."/>
            <person name="Ramamoorthy G.K."/>
            <person name="Gryganskyi A."/>
            <person name="Culley D."/>
            <person name="Magnuson J.K."/>
            <person name="James T.Y."/>
            <person name="O'Malley M.A."/>
            <person name="Stajich J.E."/>
            <person name="Spatafora J.W."/>
            <person name="Visel A."/>
            <person name="Grigoriev I.V."/>
        </authorList>
    </citation>
    <scope>NUCLEOTIDE SEQUENCE [LARGE SCALE GENOMIC DNA]</scope>
    <source>
        <strain evidence="4 5">62-1032</strain>
    </source>
</reference>
<dbReference type="CDD" id="cd13437">
    <property type="entry name" value="SPFH_alloslipin"/>
    <property type="match status" value="1"/>
</dbReference>
<evidence type="ECO:0000256" key="2">
    <source>
        <dbReference type="SAM" id="MobiDB-lite"/>
    </source>
</evidence>
<dbReference type="InterPro" id="IPR001107">
    <property type="entry name" value="Band_7"/>
</dbReference>
<dbReference type="SMART" id="SM00244">
    <property type="entry name" value="PHB"/>
    <property type="match status" value="1"/>
</dbReference>
<dbReference type="InParanoid" id="A0A1Y2G170"/>
<comment type="similarity">
    <text evidence="1">Belongs to the band 7/mec-2 family.</text>
</comment>
<dbReference type="GO" id="GO:0005886">
    <property type="term" value="C:plasma membrane"/>
    <property type="evidence" value="ECO:0007669"/>
    <property type="project" value="InterPro"/>
</dbReference>
<feature type="compositionally biased region" description="Polar residues" evidence="2">
    <location>
        <begin position="1"/>
        <end position="20"/>
    </location>
</feature>
<dbReference type="GO" id="GO:0098552">
    <property type="term" value="C:side of membrane"/>
    <property type="evidence" value="ECO:0007669"/>
    <property type="project" value="UniProtKB-ARBA"/>
</dbReference>
<dbReference type="EMBL" id="MCGR01000003">
    <property type="protein sequence ID" value="ORY90654.1"/>
    <property type="molecule type" value="Genomic_DNA"/>
</dbReference>
<dbReference type="Proteomes" id="UP000193467">
    <property type="component" value="Unassembled WGS sequence"/>
</dbReference>
<dbReference type="STRING" id="106004.A0A1Y2G170"/>
<dbReference type="OrthoDB" id="2105077at2759"/>
<dbReference type="Gene3D" id="6.10.250.2090">
    <property type="match status" value="1"/>
</dbReference>
<evidence type="ECO:0000259" key="3">
    <source>
        <dbReference type="SMART" id="SM00244"/>
    </source>
</evidence>
<dbReference type="InterPro" id="IPR036013">
    <property type="entry name" value="Band_7/SPFH_dom_sf"/>
</dbReference>
<dbReference type="AlphaFoldDB" id="A0A1Y2G170"/>
<dbReference type="PANTHER" id="PTHR10264">
    <property type="entry name" value="BAND 7 PROTEIN-RELATED"/>
    <property type="match status" value="1"/>
</dbReference>
<dbReference type="Gene3D" id="3.30.479.30">
    <property type="entry name" value="Band 7 domain"/>
    <property type="match status" value="1"/>
</dbReference>
<dbReference type="InterPro" id="IPR043202">
    <property type="entry name" value="Band-7_stomatin-like"/>
</dbReference>
<gene>
    <name evidence="4" type="ORF">BCR35DRAFT_349604</name>
</gene>
<comment type="caution">
    <text evidence="4">The sequence shown here is derived from an EMBL/GenBank/DDBJ whole genome shotgun (WGS) entry which is preliminary data.</text>
</comment>
<accession>A0A1Y2G170</accession>
<organism evidence="4 5">
    <name type="scientific">Leucosporidium creatinivorum</name>
    <dbReference type="NCBI Taxonomy" id="106004"/>
    <lineage>
        <taxon>Eukaryota</taxon>
        <taxon>Fungi</taxon>
        <taxon>Dikarya</taxon>
        <taxon>Basidiomycota</taxon>
        <taxon>Pucciniomycotina</taxon>
        <taxon>Microbotryomycetes</taxon>
        <taxon>Leucosporidiales</taxon>
        <taxon>Leucosporidium</taxon>
    </lineage>
</organism>
<dbReference type="PRINTS" id="PR00721">
    <property type="entry name" value="STOMATIN"/>
</dbReference>
<protein>
    <recommendedName>
        <fullName evidence="3">Band 7 domain-containing protein</fullName>
    </recommendedName>
</protein>
<evidence type="ECO:0000256" key="1">
    <source>
        <dbReference type="ARBA" id="ARBA00008164"/>
    </source>
</evidence>
<sequence>MSYSPTSNETATSPNFNQQGKNGGAYNLGAEGDDIEEGRPQRPTGAIHTAQPTAKDTPLITVQPIKRSELQPSYAQDLGTDALTHSFYGSMINCLGAVAGGLGSIPLCFCCPNPYKEVQQGSVGLVTRFGQLKSTNDPGLLKLNPFSEKLRIVDVKIQLCQIPRQNIITRDNVTVEVDSVVYYHVVSPHKAAFGISDVRLALVERAQTTLRHVVGSRNLQNLLTDREAVAAEVEQIVEEVSGTWGVKVESLLLKDILFSEELQQSLSSAAAAKRVGEAKVIAARAEVDSAKLMREAADILSSPAAIQIRQLEALQAMARTSDAKTIFIPMNLVGGGSNGDGLGNTALIQQLSQA</sequence>
<dbReference type="FunFam" id="3.30.479.30:FF:000004">
    <property type="entry name" value="Putative membrane protease family, stomatin"/>
    <property type="match status" value="1"/>
</dbReference>
<dbReference type="InterPro" id="IPR001972">
    <property type="entry name" value="Stomatin_HflK_fam"/>
</dbReference>
<evidence type="ECO:0000313" key="5">
    <source>
        <dbReference type="Proteomes" id="UP000193467"/>
    </source>
</evidence>
<proteinExistence type="inferred from homology"/>
<feature type="domain" description="Band 7" evidence="3">
    <location>
        <begin position="113"/>
        <end position="270"/>
    </location>
</feature>
<feature type="region of interest" description="Disordered" evidence="2">
    <location>
        <begin position="1"/>
        <end position="53"/>
    </location>
</feature>
<evidence type="ECO:0000313" key="4">
    <source>
        <dbReference type="EMBL" id="ORY90654.1"/>
    </source>
</evidence>
<dbReference type="Pfam" id="PF01145">
    <property type="entry name" value="Band_7"/>
    <property type="match status" value="1"/>
</dbReference>
<dbReference type="SUPFAM" id="SSF117892">
    <property type="entry name" value="Band 7/SPFH domain"/>
    <property type="match status" value="1"/>
</dbReference>